<evidence type="ECO:0000313" key="2">
    <source>
        <dbReference type="EMBL" id="CDI04582.1"/>
    </source>
</evidence>
<gene>
    <name evidence="2" type="ORF">BN873_p10026</name>
</gene>
<dbReference type="EMBL" id="CBTJ020000113">
    <property type="protein sequence ID" value="CDI04582.1"/>
    <property type="molecule type" value="Genomic_DNA"/>
</dbReference>
<feature type="region of interest" description="Disordered" evidence="1">
    <location>
        <begin position="1"/>
        <end position="22"/>
    </location>
</feature>
<accession>W6MA59</accession>
<reference evidence="2" key="2">
    <citation type="submission" date="2014-03" db="EMBL/GenBank/DDBJ databases">
        <title>Candidatus Competibacter-lineage genomes retrieved from metagenomes reveal functional metabolic diversity.</title>
        <authorList>
            <person name="McIlroy S.J."/>
            <person name="Albertsen M."/>
            <person name="Andresen E.K."/>
            <person name="Saunders A.M."/>
            <person name="Kristiansen R."/>
            <person name="Stokholm-Bjerregaard M."/>
            <person name="Nielsen K.L."/>
            <person name="Nielsen P.H."/>
        </authorList>
    </citation>
    <scope>NUCLEOTIDE SEQUENCE</scope>
    <source>
        <strain evidence="2">Run_A_D11</strain>
    </source>
</reference>
<evidence type="ECO:0000313" key="3">
    <source>
        <dbReference type="Proteomes" id="UP000035760"/>
    </source>
</evidence>
<organism evidence="2 3">
    <name type="scientific">Candidatus Competibacter denitrificans Run_A_D11</name>
    <dbReference type="NCBI Taxonomy" id="1400863"/>
    <lineage>
        <taxon>Bacteria</taxon>
        <taxon>Pseudomonadati</taxon>
        <taxon>Pseudomonadota</taxon>
        <taxon>Gammaproteobacteria</taxon>
        <taxon>Candidatus Competibacteraceae</taxon>
        <taxon>Candidatus Competibacter</taxon>
    </lineage>
</organism>
<sequence length="98" mass="10794">MTVAKGATLLSKPTGTGLAAFTPRKVMDQPVGEELERAMTPTPRTRGKDDTVALTVRLPRAEWERLHQRAVTEGTRIQQRAVRGLSRLFTDKGLPGLE</sequence>
<protein>
    <submittedName>
        <fullName evidence="2">Uncharacterized protein</fullName>
    </submittedName>
</protein>
<reference evidence="2" key="1">
    <citation type="submission" date="2013-07" db="EMBL/GenBank/DDBJ databases">
        <authorList>
            <person name="McIlroy S."/>
        </authorList>
    </citation>
    <scope>NUCLEOTIDE SEQUENCE [LARGE SCALE GENOMIC DNA]</scope>
    <source>
        <strain evidence="2">Run_A_D11</strain>
    </source>
</reference>
<dbReference type="AlphaFoldDB" id="W6MA59"/>
<evidence type="ECO:0000256" key="1">
    <source>
        <dbReference type="SAM" id="MobiDB-lite"/>
    </source>
</evidence>
<dbReference type="Proteomes" id="UP000035760">
    <property type="component" value="Unassembled WGS sequence"/>
</dbReference>
<comment type="caution">
    <text evidence="2">The sequence shown here is derived from an EMBL/GenBank/DDBJ whole genome shotgun (WGS) entry which is preliminary data.</text>
</comment>
<keyword evidence="3" id="KW-1185">Reference proteome</keyword>
<proteinExistence type="predicted"/>
<name>W6MA59_9GAMM</name>